<comment type="similarity">
    <text evidence="2">Belongs to the major facilitator superfamily.</text>
</comment>
<keyword evidence="3" id="KW-0813">Transport</keyword>
<comment type="catalytic activity">
    <reaction evidence="11">
        <text>L-alpha-aminoacyl-L-histidine(out) = L-alpha-aminoacyl-L-histidine(in)</text>
        <dbReference type="Rhea" id="RHEA:79375"/>
        <dbReference type="ChEBI" id="CHEBI:229967"/>
    </reaction>
</comment>
<keyword evidence="27" id="KW-1185">Reference proteome</keyword>
<evidence type="ECO:0000256" key="24">
    <source>
        <dbReference type="ARBA" id="ARBA00046376"/>
    </source>
</evidence>
<evidence type="ECO:0000256" key="25">
    <source>
        <dbReference type="SAM" id="Phobius"/>
    </source>
</evidence>
<evidence type="ECO:0000256" key="10">
    <source>
        <dbReference type="ARBA" id="ARBA00044881"/>
    </source>
</evidence>
<comment type="subunit">
    <text evidence="24">Homodimer. Interacts with lysosomal protein GLMP (via lumenal domain); the interaction starts while both proteins are still in the endoplasmic reticulum and is required for stabilization of MFSD1 in lysosomes but has no direct effect on its targeting to lysosomes or transporter activity.</text>
</comment>
<dbReference type="PANTHER" id="PTHR23512:SF3">
    <property type="entry name" value="MAJOR FACILITATOR SUPERFAMILY DOMAIN-CONTAINING PROTEIN 1"/>
    <property type="match status" value="1"/>
</dbReference>
<sequence length="324" mass="36947">MITPKSVQSQTLELPLIEAKNLEKQRRIILNPQQDSLRYWVLLITCYSKFANYYTNENPASIKQEVLYHFKINNLEFGMFFSIANTANIVLALITGICFDKVKIRNANMFCGNFRRGFEYSKHDDNQSLVFKQRTWIRLFGLGYVLYLLAQRKRLNDKIQRIAIQMTPIQTLMGYVAIVSVTLGPLLGFISDKIDKRMATLIFANSLALFVHILFVTLPNSYQPYTIIIPITLFELAIGIFISNLQAAMNEVSPPKMIGLCFGLLNSLQNLSLAVAQIIVGKILDQNSENLTKGFINKLLAQGQNNPRLEMIRDNQITNDLKNN</sequence>
<keyword evidence="4 25" id="KW-0812">Transmembrane</keyword>
<comment type="catalytic activity">
    <reaction evidence="15">
        <text>L-arginyl-L-alpha-amino acid(out) = L-arginyl-L-alpha-amino acid(in)</text>
        <dbReference type="Rhea" id="RHEA:79371"/>
        <dbReference type="ChEBI" id="CHEBI:84315"/>
    </reaction>
</comment>
<proteinExistence type="inferred from homology"/>
<dbReference type="PANTHER" id="PTHR23512">
    <property type="entry name" value="MAJOR FACILITATOR SUPERFAMILY DOMAIN-CONTAINING PROTEIN 1"/>
    <property type="match status" value="1"/>
</dbReference>
<evidence type="ECO:0000256" key="7">
    <source>
        <dbReference type="ARBA" id="ARBA00023228"/>
    </source>
</evidence>
<comment type="catalytic activity">
    <reaction evidence="19">
        <text>L-alanyl-L-lysine(out) = L-alanyl-L-lysine(in)</text>
        <dbReference type="Rhea" id="RHEA:79415"/>
        <dbReference type="ChEBI" id="CHEBI:192470"/>
    </reaction>
</comment>
<dbReference type="EMBL" id="CCKQ01006425">
    <property type="protein sequence ID" value="CDW77739.1"/>
    <property type="molecule type" value="Genomic_DNA"/>
</dbReference>
<dbReference type="SUPFAM" id="SSF103473">
    <property type="entry name" value="MFS general substrate transporter"/>
    <property type="match status" value="1"/>
</dbReference>
<evidence type="ECO:0000256" key="11">
    <source>
        <dbReference type="ARBA" id="ARBA00044884"/>
    </source>
</evidence>
<comment type="catalytic activity">
    <reaction evidence="16">
        <text>L-lysyl-L-lysine(out) = L-lysyl-L-lysine(in)</text>
        <dbReference type="Rhea" id="RHEA:79403"/>
        <dbReference type="ChEBI" id="CHEBI:229956"/>
    </reaction>
</comment>
<comment type="catalytic activity">
    <reaction evidence="10">
        <text>L-alpha-aminoacyl-L-arginine(out) = L-alpha-aminoacyl-L-arginine(in)</text>
        <dbReference type="Rhea" id="RHEA:79367"/>
        <dbReference type="ChEBI" id="CHEBI:229968"/>
    </reaction>
</comment>
<evidence type="ECO:0000256" key="3">
    <source>
        <dbReference type="ARBA" id="ARBA00022448"/>
    </source>
</evidence>
<keyword evidence="5 25" id="KW-1133">Transmembrane helix</keyword>
<dbReference type="Gene3D" id="1.20.1250.20">
    <property type="entry name" value="MFS general substrate transporter like domains"/>
    <property type="match status" value="1"/>
</dbReference>
<organism evidence="26 27">
    <name type="scientific">Stylonychia lemnae</name>
    <name type="common">Ciliate</name>
    <dbReference type="NCBI Taxonomy" id="5949"/>
    <lineage>
        <taxon>Eukaryota</taxon>
        <taxon>Sar</taxon>
        <taxon>Alveolata</taxon>
        <taxon>Ciliophora</taxon>
        <taxon>Intramacronucleata</taxon>
        <taxon>Spirotrichea</taxon>
        <taxon>Stichotrichia</taxon>
        <taxon>Sporadotrichida</taxon>
        <taxon>Oxytrichidae</taxon>
        <taxon>Stylonychinae</taxon>
        <taxon>Stylonychia</taxon>
    </lineage>
</organism>
<evidence type="ECO:0000256" key="1">
    <source>
        <dbReference type="ARBA" id="ARBA00004155"/>
    </source>
</evidence>
<evidence type="ECO:0000256" key="23">
    <source>
        <dbReference type="ARBA" id="ARBA00045709"/>
    </source>
</evidence>
<evidence type="ECO:0000256" key="16">
    <source>
        <dbReference type="ARBA" id="ARBA00044900"/>
    </source>
</evidence>
<evidence type="ECO:0000256" key="20">
    <source>
        <dbReference type="ARBA" id="ARBA00044924"/>
    </source>
</evidence>
<evidence type="ECO:0000256" key="13">
    <source>
        <dbReference type="ARBA" id="ARBA00044893"/>
    </source>
</evidence>
<dbReference type="InParanoid" id="A0A078A6A7"/>
<evidence type="ECO:0000256" key="19">
    <source>
        <dbReference type="ARBA" id="ARBA00044919"/>
    </source>
</evidence>
<keyword evidence="6 25" id="KW-0472">Membrane</keyword>
<comment type="catalytic activity">
    <reaction evidence="8">
        <text>L-lysyl-L-alanine(out) = L-lysyl-L-alanine(in)</text>
        <dbReference type="Rhea" id="RHEA:79399"/>
        <dbReference type="ChEBI" id="CHEBI:229954"/>
    </reaction>
</comment>
<name>A0A078A6A7_STYLE</name>
<comment type="catalytic activity">
    <reaction evidence="18">
        <text>L-histidyl-L-alpha-amino acid(out) = L-histidyl-L-alpha-amino acid(in)</text>
        <dbReference type="Rhea" id="RHEA:79379"/>
        <dbReference type="ChEBI" id="CHEBI:229964"/>
    </reaction>
</comment>
<dbReference type="GO" id="GO:0005765">
    <property type="term" value="C:lysosomal membrane"/>
    <property type="evidence" value="ECO:0007669"/>
    <property type="project" value="UniProtKB-SubCell"/>
</dbReference>
<keyword evidence="7" id="KW-0458">Lysosome</keyword>
<evidence type="ECO:0000256" key="21">
    <source>
        <dbReference type="ARBA" id="ARBA00044985"/>
    </source>
</evidence>
<evidence type="ECO:0000256" key="5">
    <source>
        <dbReference type="ARBA" id="ARBA00022989"/>
    </source>
</evidence>
<evidence type="ECO:0000313" key="27">
    <source>
        <dbReference type="Proteomes" id="UP000039865"/>
    </source>
</evidence>
<evidence type="ECO:0000256" key="2">
    <source>
        <dbReference type="ARBA" id="ARBA00008335"/>
    </source>
</evidence>
<feature type="transmembrane region" description="Helical" evidence="25">
    <location>
        <begin position="172"/>
        <end position="191"/>
    </location>
</feature>
<dbReference type="InterPro" id="IPR052187">
    <property type="entry name" value="MFSD1"/>
</dbReference>
<evidence type="ECO:0000256" key="8">
    <source>
        <dbReference type="ARBA" id="ARBA00044876"/>
    </source>
</evidence>
<evidence type="ECO:0000256" key="4">
    <source>
        <dbReference type="ARBA" id="ARBA00022692"/>
    </source>
</evidence>
<feature type="transmembrane region" description="Helical" evidence="25">
    <location>
        <begin position="224"/>
        <end position="245"/>
    </location>
</feature>
<evidence type="ECO:0000256" key="15">
    <source>
        <dbReference type="ARBA" id="ARBA00044899"/>
    </source>
</evidence>
<comment type="catalytic activity">
    <reaction evidence="12">
        <text>L-lysyl-L-alpha-amino acid(out) = L-lysyl-L-alpha-amino acid(in)</text>
        <dbReference type="Rhea" id="RHEA:79387"/>
        <dbReference type="ChEBI" id="CHEBI:229965"/>
    </reaction>
</comment>
<dbReference type="InterPro" id="IPR011701">
    <property type="entry name" value="MFS"/>
</dbReference>
<dbReference type="OrthoDB" id="424834at2759"/>
<evidence type="ECO:0000256" key="17">
    <source>
        <dbReference type="ARBA" id="ARBA00044903"/>
    </source>
</evidence>
<evidence type="ECO:0000313" key="26">
    <source>
        <dbReference type="EMBL" id="CDW77739.1"/>
    </source>
</evidence>
<feature type="transmembrane region" description="Helical" evidence="25">
    <location>
        <begin position="257"/>
        <end position="280"/>
    </location>
</feature>
<feature type="transmembrane region" description="Helical" evidence="25">
    <location>
        <begin position="198"/>
        <end position="218"/>
    </location>
</feature>
<evidence type="ECO:0000256" key="14">
    <source>
        <dbReference type="ARBA" id="ARBA00044898"/>
    </source>
</evidence>
<evidence type="ECO:0000256" key="18">
    <source>
        <dbReference type="ARBA" id="ARBA00044912"/>
    </source>
</evidence>
<comment type="catalytic activity">
    <reaction evidence="17">
        <text>L-arginyl-glycine(out) = L-arginyl-glycine(in)</text>
        <dbReference type="Rhea" id="RHEA:79391"/>
        <dbReference type="ChEBI" id="CHEBI:229955"/>
    </reaction>
</comment>
<comment type="function">
    <text evidence="23">Lysosomal dipeptide uniporter that selectively exports lysine, arginine or histidine-containing dipeptides with a net positive charge from the lysosome lumen into the cytosol. Could play a role in a specific type of protein O-glycosylation indirectly regulating macrophages migration and tissue invasion. Also essential for liver homeostasis.</text>
</comment>
<feature type="transmembrane region" description="Helical" evidence="25">
    <location>
        <begin position="77"/>
        <end position="99"/>
    </location>
</feature>
<gene>
    <name evidence="26" type="primary">Contig6894.g7377</name>
    <name evidence="26" type="ORF">STYLEM_6705</name>
</gene>
<protein>
    <recommendedName>
        <fullName evidence="21">Lysosomal dipeptide transporter MFSD1</fullName>
    </recommendedName>
    <alternativeName>
        <fullName evidence="22">Major facilitator superfamily domain-containing protein 1</fullName>
    </alternativeName>
</protein>
<comment type="catalytic activity">
    <reaction evidence="9">
        <text>L-histidyl-glycine(out) = L-histidyl-glycine(in)</text>
        <dbReference type="Rhea" id="RHEA:79395"/>
        <dbReference type="ChEBI" id="CHEBI:229957"/>
    </reaction>
</comment>
<accession>A0A078A6A7</accession>
<feature type="transmembrane region" description="Helical" evidence="25">
    <location>
        <begin position="135"/>
        <end position="152"/>
    </location>
</feature>
<comment type="catalytic activity">
    <reaction evidence="13">
        <text>L-alpha-aminoacyl-L-lysine(out) = L-alpha-aminoacyl-L-lysine(in)</text>
        <dbReference type="Rhea" id="RHEA:79383"/>
        <dbReference type="ChEBI" id="CHEBI:229966"/>
    </reaction>
</comment>
<dbReference type="GO" id="GO:0022857">
    <property type="term" value="F:transmembrane transporter activity"/>
    <property type="evidence" value="ECO:0007669"/>
    <property type="project" value="InterPro"/>
</dbReference>
<dbReference type="Pfam" id="PF07690">
    <property type="entry name" value="MFS_1"/>
    <property type="match status" value="1"/>
</dbReference>
<comment type="subcellular location">
    <subcellularLocation>
        <location evidence="1">Lysosome membrane</location>
        <topology evidence="1">Multi-pass membrane protein</topology>
    </subcellularLocation>
</comment>
<evidence type="ECO:0000256" key="9">
    <source>
        <dbReference type="ARBA" id="ARBA00044878"/>
    </source>
</evidence>
<reference evidence="26 27" key="1">
    <citation type="submission" date="2014-06" db="EMBL/GenBank/DDBJ databases">
        <authorList>
            <person name="Swart Estienne"/>
        </authorList>
    </citation>
    <scope>NUCLEOTIDE SEQUENCE [LARGE SCALE GENOMIC DNA]</scope>
    <source>
        <strain evidence="26 27">130c</strain>
    </source>
</reference>
<evidence type="ECO:0000256" key="22">
    <source>
        <dbReference type="ARBA" id="ARBA00045018"/>
    </source>
</evidence>
<comment type="catalytic activity">
    <reaction evidence="20">
        <text>L-lysyl-glycine(out) = L-lysyl-glycine(in)</text>
        <dbReference type="Rhea" id="RHEA:79407"/>
        <dbReference type="ChEBI" id="CHEBI:191202"/>
    </reaction>
</comment>
<evidence type="ECO:0000256" key="12">
    <source>
        <dbReference type="ARBA" id="ARBA00044891"/>
    </source>
</evidence>
<comment type="catalytic activity">
    <reaction evidence="14">
        <text>L-aspartyl-L-lysine(out) = L-aspartyl-L-lysine(in)</text>
        <dbReference type="Rhea" id="RHEA:79411"/>
        <dbReference type="ChEBI" id="CHEBI:229953"/>
    </reaction>
</comment>
<dbReference type="AlphaFoldDB" id="A0A078A6A7"/>
<dbReference type="InterPro" id="IPR036259">
    <property type="entry name" value="MFS_trans_sf"/>
</dbReference>
<evidence type="ECO:0000256" key="6">
    <source>
        <dbReference type="ARBA" id="ARBA00023136"/>
    </source>
</evidence>
<dbReference type="Proteomes" id="UP000039865">
    <property type="component" value="Unassembled WGS sequence"/>
</dbReference>